<dbReference type="RefSeq" id="WP_238239015.1">
    <property type="nucleotide sequence ID" value="NZ_BPQQ01000057.1"/>
</dbReference>
<feature type="transmembrane region" description="Helical" evidence="2">
    <location>
        <begin position="6"/>
        <end position="25"/>
    </location>
</feature>
<name>A0ABQ4SLA3_9HYPH</name>
<keyword evidence="4" id="KW-1185">Reference proteome</keyword>
<evidence type="ECO:0000313" key="3">
    <source>
        <dbReference type="EMBL" id="GJE02523.1"/>
    </source>
</evidence>
<proteinExistence type="predicted"/>
<evidence type="ECO:0000256" key="2">
    <source>
        <dbReference type="SAM" id="Phobius"/>
    </source>
</evidence>
<protein>
    <submittedName>
        <fullName evidence="3">Uncharacterized protein</fullName>
    </submittedName>
</protein>
<reference evidence="3" key="2">
    <citation type="submission" date="2021-08" db="EMBL/GenBank/DDBJ databases">
        <authorList>
            <person name="Tani A."/>
            <person name="Ola A."/>
            <person name="Ogura Y."/>
            <person name="Katsura K."/>
            <person name="Hayashi T."/>
        </authorList>
    </citation>
    <scope>NUCLEOTIDE SEQUENCE</scope>
    <source>
        <strain evidence="3">DSM 17168</strain>
    </source>
</reference>
<keyword evidence="2" id="KW-0472">Membrane</keyword>
<feature type="region of interest" description="Disordered" evidence="1">
    <location>
        <begin position="66"/>
        <end position="94"/>
    </location>
</feature>
<accession>A0ABQ4SLA3</accession>
<sequence>MSGEMIPVVSGIAMIDGLAGCALAGRFYNVPLRFRPGVRPTPHRNLEAPDTVQSARSVDVAPRRPALVGRNGQARTPDATIGTELSRRSRLRRG</sequence>
<evidence type="ECO:0000256" key="1">
    <source>
        <dbReference type="SAM" id="MobiDB-lite"/>
    </source>
</evidence>
<reference evidence="3" key="1">
    <citation type="journal article" date="2021" name="Front. Microbiol.">
        <title>Comprehensive Comparative Genomics and Phenotyping of Methylobacterium Species.</title>
        <authorList>
            <person name="Alessa O."/>
            <person name="Ogura Y."/>
            <person name="Fujitani Y."/>
            <person name="Takami H."/>
            <person name="Hayashi T."/>
            <person name="Sahin N."/>
            <person name="Tani A."/>
        </authorList>
    </citation>
    <scope>NUCLEOTIDE SEQUENCE</scope>
    <source>
        <strain evidence="3">DSM 17168</strain>
    </source>
</reference>
<organism evidence="3 4">
    <name type="scientific">Methylobacterium isbiliense</name>
    <dbReference type="NCBI Taxonomy" id="315478"/>
    <lineage>
        <taxon>Bacteria</taxon>
        <taxon>Pseudomonadati</taxon>
        <taxon>Pseudomonadota</taxon>
        <taxon>Alphaproteobacteria</taxon>
        <taxon>Hyphomicrobiales</taxon>
        <taxon>Methylobacteriaceae</taxon>
        <taxon>Methylobacterium</taxon>
    </lineage>
</organism>
<dbReference type="Proteomes" id="UP001055153">
    <property type="component" value="Unassembled WGS sequence"/>
</dbReference>
<keyword evidence="2" id="KW-1133">Transmembrane helix</keyword>
<comment type="caution">
    <text evidence="3">The sequence shown here is derived from an EMBL/GenBank/DDBJ whole genome shotgun (WGS) entry which is preliminary data.</text>
</comment>
<dbReference type="EMBL" id="BPQQ01000057">
    <property type="protein sequence ID" value="GJE02523.1"/>
    <property type="molecule type" value="Genomic_DNA"/>
</dbReference>
<keyword evidence="2" id="KW-0812">Transmembrane</keyword>
<evidence type="ECO:0000313" key="4">
    <source>
        <dbReference type="Proteomes" id="UP001055153"/>
    </source>
</evidence>
<gene>
    <name evidence="3" type="ORF">GMJLKIPL_4472</name>
</gene>